<keyword evidence="6" id="KW-0800">Toxin</keyword>
<feature type="domain" description="PIN" evidence="7">
    <location>
        <begin position="2"/>
        <end position="119"/>
    </location>
</feature>
<dbReference type="Gene3D" id="3.40.50.1010">
    <property type="entry name" value="5'-nuclease"/>
    <property type="match status" value="1"/>
</dbReference>
<dbReference type="EMBL" id="JACHML010000001">
    <property type="protein sequence ID" value="MBB6392746.1"/>
    <property type="molecule type" value="Genomic_DNA"/>
</dbReference>
<feature type="binding site" evidence="6">
    <location>
        <position position="5"/>
    </location>
    <ligand>
        <name>Mg(2+)</name>
        <dbReference type="ChEBI" id="CHEBI:18420"/>
    </ligand>
</feature>
<dbReference type="InterPro" id="IPR002716">
    <property type="entry name" value="PIN_dom"/>
</dbReference>
<evidence type="ECO:0000256" key="2">
    <source>
        <dbReference type="ARBA" id="ARBA00022722"/>
    </source>
</evidence>
<sequence length="128" mass="13266">MIVLDASVAIALLDRADAHHEASVTLLRDHLGDRLAISTLTLAEVLVRPARVGDADRVESGLRALGVSTLPLAAHDALALARTRAATGLRMPDAVVVHTAQAADAAIATADRTLADAARRRGLAVLEA</sequence>
<dbReference type="SUPFAM" id="SSF88723">
    <property type="entry name" value="PIN domain-like"/>
    <property type="match status" value="1"/>
</dbReference>
<evidence type="ECO:0000313" key="9">
    <source>
        <dbReference type="Proteomes" id="UP000537775"/>
    </source>
</evidence>
<keyword evidence="2 6" id="KW-0540">Nuclease</keyword>
<reference evidence="8 9" key="1">
    <citation type="submission" date="2020-08" db="EMBL/GenBank/DDBJ databases">
        <title>Sequencing the genomes of 1000 actinobacteria strains.</title>
        <authorList>
            <person name="Klenk H.-P."/>
        </authorList>
    </citation>
    <scope>NUCLEOTIDE SEQUENCE [LARGE SCALE GENOMIC DNA]</scope>
    <source>
        <strain evidence="8 9">DSM 12511</strain>
    </source>
</reference>
<proteinExistence type="inferred from homology"/>
<keyword evidence="5 6" id="KW-0460">Magnesium</keyword>
<dbReference type="InterPro" id="IPR022907">
    <property type="entry name" value="VapC_family"/>
</dbReference>
<keyword evidence="9" id="KW-1185">Reference proteome</keyword>
<dbReference type="Proteomes" id="UP000537775">
    <property type="component" value="Unassembled WGS sequence"/>
</dbReference>
<dbReference type="GO" id="GO:0016787">
    <property type="term" value="F:hydrolase activity"/>
    <property type="evidence" value="ECO:0007669"/>
    <property type="project" value="UniProtKB-KW"/>
</dbReference>
<comment type="caution">
    <text evidence="8">The sequence shown here is derived from an EMBL/GenBank/DDBJ whole genome shotgun (WGS) entry which is preliminary data.</text>
</comment>
<evidence type="ECO:0000256" key="5">
    <source>
        <dbReference type="ARBA" id="ARBA00022842"/>
    </source>
</evidence>
<dbReference type="Pfam" id="PF01850">
    <property type="entry name" value="PIN"/>
    <property type="match status" value="1"/>
</dbReference>
<dbReference type="InterPro" id="IPR029060">
    <property type="entry name" value="PIN-like_dom_sf"/>
</dbReference>
<evidence type="ECO:0000259" key="7">
    <source>
        <dbReference type="Pfam" id="PF01850"/>
    </source>
</evidence>
<keyword evidence="1 6" id="KW-1277">Toxin-antitoxin system</keyword>
<feature type="binding site" evidence="6">
    <location>
        <position position="93"/>
    </location>
    <ligand>
        <name>Mg(2+)</name>
        <dbReference type="ChEBI" id="CHEBI:18420"/>
    </ligand>
</feature>
<protein>
    <recommendedName>
        <fullName evidence="6">Ribonuclease VapC</fullName>
        <shortName evidence="6">RNase VapC</shortName>
        <ecNumber evidence="6">3.1.-.-</ecNumber>
    </recommendedName>
    <alternativeName>
        <fullName evidence="6">Toxin VapC</fullName>
    </alternativeName>
</protein>
<evidence type="ECO:0000256" key="3">
    <source>
        <dbReference type="ARBA" id="ARBA00022723"/>
    </source>
</evidence>
<evidence type="ECO:0000256" key="6">
    <source>
        <dbReference type="HAMAP-Rule" id="MF_00265"/>
    </source>
</evidence>
<gene>
    <name evidence="6" type="primary">vapC</name>
    <name evidence="8" type="ORF">HD594_003059</name>
</gene>
<accession>A0A7X0KVY7</accession>
<organism evidence="8 9">
    <name type="scientific">Microbacterium thalassium</name>
    <dbReference type="NCBI Taxonomy" id="362649"/>
    <lineage>
        <taxon>Bacteria</taxon>
        <taxon>Bacillati</taxon>
        <taxon>Actinomycetota</taxon>
        <taxon>Actinomycetes</taxon>
        <taxon>Micrococcales</taxon>
        <taxon>Microbacteriaceae</taxon>
        <taxon>Microbacterium</taxon>
    </lineage>
</organism>
<keyword evidence="3 6" id="KW-0479">Metal-binding</keyword>
<dbReference type="RefSeq" id="WP_184751789.1">
    <property type="nucleotide sequence ID" value="NZ_BAAAJR010000001.1"/>
</dbReference>
<evidence type="ECO:0000256" key="1">
    <source>
        <dbReference type="ARBA" id="ARBA00022649"/>
    </source>
</evidence>
<dbReference type="AlphaFoldDB" id="A0A7X0KVY7"/>
<dbReference type="GO" id="GO:0000287">
    <property type="term" value="F:magnesium ion binding"/>
    <property type="evidence" value="ECO:0007669"/>
    <property type="project" value="UniProtKB-UniRule"/>
</dbReference>
<dbReference type="GO" id="GO:0090729">
    <property type="term" value="F:toxin activity"/>
    <property type="evidence" value="ECO:0007669"/>
    <property type="project" value="UniProtKB-KW"/>
</dbReference>
<comment type="cofactor">
    <cofactor evidence="6">
        <name>Mg(2+)</name>
        <dbReference type="ChEBI" id="CHEBI:18420"/>
    </cofactor>
</comment>
<evidence type="ECO:0000256" key="4">
    <source>
        <dbReference type="ARBA" id="ARBA00022801"/>
    </source>
</evidence>
<dbReference type="HAMAP" id="MF_00265">
    <property type="entry name" value="VapC_Nob1"/>
    <property type="match status" value="1"/>
</dbReference>
<comment type="function">
    <text evidence="6">Toxic component of a toxin-antitoxin (TA) system. An RNase.</text>
</comment>
<dbReference type="EC" id="3.1.-.-" evidence="6"/>
<name>A0A7X0KVY7_9MICO</name>
<evidence type="ECO:0000313" key="8">
    <source>
        <dbReference type="EMBL" id="MBB6392746.1"/>
    </source>
</evidence>
<comment type="similarity">
    <text evidence="6">Belongs to the PINc/VapC protein family.</text>
</comment>
<keyword evidence="4 6" id="KW-0378">Hydrolase</keyword>
<dbReference type="GO" id="GO:0004540">
    <property type="term" value="F:RNA nuclease activity"/>
    <property type="evidence" value="ECO:0007669"/>
    <property type="project" value="InterPro"/>
</dbReference>